<evidence type="ECO:0000259" key="2">
    <source>
        <dbReference type="PROSITE" id="PS50006"/>
    </source>
</evidence>
<dbReference type="PROSITE" id="PS50006">
    <property type="entry name" value="FHA_DOMAIN"/>
    <property type="match status" value="1"/>
</dbReference>
<comment type="caution">
    <text evidence="3">The sequence shown here is derived from an EMBL/GenBank/DDBJ whole genome shotgun (WGS) entry which is preliminary data.</text>
</comment>
<gene>
    <name evidence="3" type="ORF">OM076_05820</name>
</gene>
<dbReference type="SUPFAM" id="SSF46894">
    <property type="entry name" value="C-terminal effector domain of the bipartite response regulators"/>
    <property type="match status" value="1"/>
</dbReference>
<dbReference type="Pfam" id="PF00498">
    <property type="entry name" value="FHA"/>
    <property type="match status" value="1"/>
</dbReference>
<keyword evidence="4" id="KW-1185">Reference proteome</keyword>
<evidence type="ECO:0000313" key="4">
    <source>
        <dbReference type="Proteomes" id="UP001149140"/>
    </source>
</evidence>
<name>A0A9X3MRC8_9ACTN</name>
<dbReference type="InterPro" id="IPR008984">
    <property type="entry name" value="SMAD_FHA_dom_sf"/>
</dbReference>
<dbReference type="InterPro" id="IPR036388">
    <property type="entry name" value="WH-like_DNA-bd_sf"/>
</dbReference>
<evidence type="ECO:0000313" key="3">
    <source>
        <dbReference type="EMBL" id="MDA0159770.1"/>
    </source>
</evidence>
<dbReference type="Gene3D" id="1.10.10.10">
    <property type="entry name" value="Winged helix-like DNA-binding domain superfamily/Winged helix DNA-binding domain"/>
    <property type="match status" value="1"/>
</dbReference>
<dbReference type="Gene3D" id="2.60.200.20">
    <property type="match status" value="1"/>
</dbReference>
<accession>A0A9X3MRC8</accession>
<proteinExistence type="predicted"/>
<feature type="domain" description="FHA" evidence="2">
    <location>
        <begin position="49"/>
        <end position="100"/>
    </location>
</feature>
<dbReference type="RefSeq" id="WP_270038540.1">
    <property type="nucleotide sequence ID" value="NZ_JAPDOD010000003.1"/>
</dbReference>
<dbReference type="EMBL" id="JAPDOD010000003">
    <property type="protein sequence ID" value="MDA0159770.1"/>
    <property type="molecule type" value="Genomic_DNA"/>
</dbReference>
<dbReference type="Proteomes" id="UP001149140">
    <property type="component" value="Unassembled WGS sequence"/>
</dbReference>
<dbReference type="AlphaFoldDB" id="A0A9X3MRC8"/>
<reference evidence="3" key="1">
    <citation type="submission" date="2022-10" db="EMBL/GenBank/DDBJ databases">
        <title>The WGS of Solirubrobacter ginsenosidimutans DSM 21036.</title>
        <authorList>
            <person name="Jiang Z."/>
        </authorList>
    </citation>
    <scope>NUCLEOTIDE SEQUENCE</scope>
    <source>
        <strain evidence="3">DSM 21036</strain>
    </source>
</reference>
<dbReference type="GO" id="GO:0003677">
    <property type="term" value="F:DNA binding"/>
    <property type="evidence" value="ECO:0007669"/>
    <property type="project" value="InterPro"/>
</dbReference>
<dbReference type="CDD" id="cd00060">
    <property type="entry name" value="FHA"/>
    <property type="match status" value="1"/>
</dbReference>
<sequence>MGSPAFQVASVAELVARREAELSGQPFVLFRNDAGVQQVVALPGDAGPVPIGREPDGGIRLDWDAKVSRVHALLERVGGEWTIVDDGLSRNGTYVNGARLLARRRLADGDTVACGGVTILYRNPSAGERTETVNAPLDAPASRRFTPAQRNVLVALCRPLKDSPHASPATNKKIAEELSVSIDAVKTHLRRLSEIFGVDALPQNSKRTALAWKALEEGAVTARDL</sequence>
<keyword evidence="1" id="KW-0597">Phosphoprotein</keyword>
<dbReference type="GO" id="GO:0006355">
    <property type="term" value="P:regulation of DNA-templated transcription"/>
    <property type="evidence" value="ECO:0007669"/>
    <property type="project" value="InterPro"/>
</dbReference>
<dbReference type="InterPro" id="IPR000253">
    <property type="entry name" value="FHA_dom"/>
</dbReference>
<dbReference type="SMART" id="SM00240">
    <property type="entry name" value="FHA"/>
    <property type="match status" value="1"/>
</dbReference>
<dbReference type="SUPFAM" id="SSF49879">
    <property type="entry name" value="SMAD/FHA domain"/>
    <property type="match status" value="1"/>
</dbReference>
<evidence type="ECO:0000256" key="1">
    <source>
        <dbReference type="ARBA" id="ARBA00022553"/>
    </source>
</evidence>
<organism evidence="3 4">
    <name type="scientific">Solirubrobacter ginsenosidimutans</name>
    <dbReference type="NCBI Taxonomy" id="490573"/>
    <lineage>
        <taxon>Bacteria</taxon>
        <taxon>Bacillati</taxon>
        <taxon>Actinomycetota</taxon>
        <taxon>Thermoleophilia</taxon>
        <taxon>Solirubrobacterales</taxon>
        <taxon>Solirubrobacteraceae</taxon>
        <taxon>Solirubrobacter</taxon>
    </lineage>
</organism>
<protein>
    <submittedName>
        <fullName evidence="3">FHA domain-containing protein</fullName>
    </submittedName>
</protein>
<dbReference type="InterPro" id="IPR016032">
    <property type="entry name" value="Sig_transdc_resp-reg_C-effctor"/>
</dbReference>